<dbReference type="EMBL" id="LJOY01000142">
    <property type="protein sequence ID" value="OBQ16515.1"/>
    <property type="molecule type" value="Genomic_DNA"/>
</dbReference>
<comment type="caution">
    <text evidence="2">The sequence shown here is derived from an EMBL/GenBank/DDBJ whole genome shotgun (WGS) entry which is preliminary data.</text>
</comment>
<proteinExistence type="predicted"/>
<dbReference type="STRING" id="1803587.GCA_001593825_02553"/>
<sequence>MQITTAKLRVLTEQLISHSKNWYPSQPLPRGTRGGYKDRFGNEWVRGPSRTKGEPFEWDVQLGAKATPGMRNLSIDGRYVNVSLKGRVTH</sequence>
<accession>A0A1B7VGB9</accession>
<dbReference type="PATRIC" id="fig|1710894.3.peg.416"/>
<feature type="domain" description="Novel toxin 17" evidence="1">
    <location>
        <begin position="13"/>
        <end position="90"/>
    </location>
</feature>
<evidence type="ECO:0000313" key="2">
    <source>
        <dbReference type="EMBL" id="OBQ16515.1"/>
    </source>
</evidence>
<dbReference type="Pfam" id="PF15524">
    <property type="entry name" value="Ntox17"/>
    <property type="match status" value="1"/>
</dbReference>
<reference evidence="2 3" key="1">
    <citation type="submission" date="2015-09" db="EMBL/GenBank/DDBJ databases">
        <title>Whole genome shotgun sequence assembly of Aphanizomenon flos-aquae UKL13.</title>
        <authorList>
            <person name="Driscoll C."/>
        </authorList>
    </citation>
    <scope>NUCLEOTIDE SEQUENCE [LARGE SCALE GENOMIC DNA]</scope>
    <source>
        <strain evidence="2">MDT13</strain>
    </source>
</reference>
<protein>
    <recommendedName>
        <fullName evidence="1">Novel toxin 17 domain-containing protein</fullName>
    </recommendedName>
</protein>
<name>A0A1B7VGB9_APHFL</name>
<evidence type="ECO:0000313" key="3">
    <source>
        <dbReference type="Proteomes" id="UP000092382"/>
    </source>
</evidence>
<organism evidence="2 3">
    <name type="scientific">Aphanizomenon flos-aquae LD13</name>
    <dbReference type="NCBI Taxonomy" id="1710894"/>
    <lineage>
        <taxon>Bacteria</taxon>
        <taxon>Bacillati</taxon>
        <taxon>Cyanobacteriota</taxon>
        <taxon>Cyanophyceae</taxon>
        <taxon>Nostocales</taxon>
        <taxon>Aphanizomenonaceae</taxon>
        <taxon>Aphanizomenon</taxon>
    </lineage>
</organism>
<dbReference type="InterPro" id="IPR029117">
    <property type="entry name" value="Ntox17"/>
</dbReference>
<evidence type="ECO:0000259" key="1">
    <source>
        <dbReference type="Pfam" id="PF15524"/>
    </source>
</evidence>
<dbReference type="AlphaFoldDB" id="A0A1B7VGB9"/>
<gene>
    <name evidence="2" type="ORF">AN481_19335</name>
</gene>
<dbReference type="Proteomes" id="UP000092382">
    <property type="component" value="Unassembled WGS sequence"/>
</dbReference>